<reference evidence="2 3" key="1">
    <citation type="submission" date="2019-08" db="EMBL/GenBank/DDBJ databases">
        <title>Ulvibacter marinistellae sp. nov., isolated from a starfish, Patiria pectinifera.</title>
        <authorList>
            <person name="Kawano K."/>
            <person name="Ushijima N."/>
            <person name="Kihara M."/>
            <person name="Itoh H."/>
        </authorList>
    </citation>
    <scope>NUCLEOTIDE SEQUENCE [LARGE SCALE GENOMIC DNA]</scope>
    <source>
        <strain evidence="2 3">KK4</strain>
    </source>
</reference>
<keyword evidence="1" id="KW-0732">Signal</keyword>
<dbReference type="InterPro" id="IPR021457">
    <property type="entry name" value="DUF3108"/>
</dbReference>
<feature type="chain" id="PRO_5023809567" description="DUF3108 domain-containing protein" evidence="1">
    <location>
        <begin position="28"/>
        <end position="265"/>
    </location>
</feature>
<dbReference type="EMBL" id="BKCF01000001">
    <property type="protein sequence ID" value="GEQ84718.1"/>
    <property type="molecule type" value="Genomic_DNA"/>
</dbReference>
<feature type="signal peptide" evidence="1">
    <location>
        <begin position="1"/>
        <end position="27"/>
    </location>
</feature>
<evidence type="ECO:0000256" key="1">
    <source>
        <dbReference type="SAM" id="SignalP"/>
    </source>
</evidence>
<gene>
    <name evidence="2" type="ORF">ULMS_02260</name>
</gene>
<evidence type="ECO:0000313" key="3">
    <source>
        <dbReference type="Proteomes" id="UP000326994"/>
    </source>
</evidence>
<protein>
    <recommendedName>
        <fullName evidence="4">DUF3108 domain-containing protein</fullName>
    </recommendedName>
</protein>
<accession>A0A5J4FUC6</accession>
<evidence type="ECO:0008006" key="4">
    <source>
        <dbReference type="Google" id="ProtNLM"/>
    </source>
</evidence>
<dbReference type="Proteomes" id="UP000326994">
    <property type="component" value="Unassembled WGS sequence"/>
</dbReference>
<evidence type="ECO:0000313" key="2">
    <source>
        <dbReference type="EMBL" id="GEQ84718.1"/>
    </source>
</evidence>
<dbReference type="AlphaFoldDB" id="A0A5J4FUC6"/>
<organism evidence="2 3">
    <name type="scientific">Patiriisocius marinistellae</name>
    <dbReference type="NCBI Taxonomy" id="2494560"/>
    <lineage>
        <taxon>Bacteria</taxon>
        <taxon>Pseudomonadati</taxon>
        <taxon>Bacteroidota</taxon>
        <taxon>Flavobacteriia</taxon>
        <taxon>Flavobacteriales</taxon>
        <taxon>Flavobacteriaceae</taxon>
        <taxon>Patiriisocius</taxon>
    </lineage>
</organism>
<name>A0A5J4FUC6_9FLAO</name>
<proteinExistence type="predicted"/>
<sequence length="265" mass="30556">MGSYTKDNIMKKYITIALLAITATAFSQQNAYDAGEWFKFRIHYGLITAGYATLTVENAFVDGKEVHHVKGVGKTTGMTNWVFPVEDHYQSYIDKNKNIPYRFIRKIDEGGYTKDIEINFDHQAQMAEVNNKKHGTIEEVQLPDNAQDMVSSFYYLRNKLDTKNIQIGDVIDMNMFFDRGTHKFRLKFLGRETLNTNFGKVSTLIFRPYVESGRVFKEEESLTVWVTDDENKMPILIKADLMVGSLKATLTEYKGLQHQFKIIVD</sequence>
<keyword evidence="3" id="KW-1185">Reference proteome</keyword>
<comment type="caution">
    <text evidence="2">The sequence shown here is derived from an EMBL/GenBank/DDBJ whole genome shotgun (WGS) entry which is preliminary data.</text>
</comment>
<dbReference type="Pfam" id="PF11306">
    <property type="entry name" value="DUF3108"/>
    <property type="match status" value="1"/>
</dbReference>